<accession>A0A3B1BVD1</accession>
<dbReference type="Pfam" id="PF00588">
    <property type="entry name" value="SpoU_methylase"/>
    <property type="match status" value="1"/>
</dbReference>
<dbReference type="NCBIfam" id="TIGR00186">
    <property type="entry name" value="rRNA_methyl_3"/>
    <property type="match status" value="1"/>
</dbReference>
<proteinExistence type="predicted"/>
<dbReference type="PANTHER" id="PTHR46429:SF1">
    <property type="entry name" value="23S RRNA (GUANOSINE-2'-O-)-METHYLTRANSFERASE RLMB"/>
    <property type="match status" value="1"/>
</dbReference>
<dbReference type="Pfam" id="PF08032">
    <property type="entry name" value="SpoU_sub_bind"/>
    <property type="match status" value="1"/>
</dbReference>
<dbReference type="InterPro" id="IPR029064">
    <property type="entry name" value="Ribosomal_eL30-like_sf"/>
</dbReference>
<name>A0A3B1BVD1_9ZZZZ</name>
<dbReference type="InterPro" id="IPR029026">
    <property type="entry name" value="tRNA_m1G_MTases_N"/>
</dbReference>
<reference evidence="4" key="1">
    <citation type="submission" date="2018-06" db="EMBL/GenBank/DDBJ databases">
        <authorList>
            <person name="Zhirakovskaya E."/>
        </authorList>
    </citation>
    <scope>NUCLEOTIDE SEQUENCE</scope>
</reference>
<keyword evidence="2 4" id="KW-0808">Transferase</keyword>
<dbReference type="SMART" id="SM00967">
    <property type="entry name" value="SpoU_sub_bind"/>
    <property type="match status" value="1"/>
</dbReference>
<sequence length="255" mass="27312">MAKKQKSQKRRHPVDHEHIFGVNSVTEAIKAGRRKIFKITVKEGATGKPVRVLIDFAKQKKIMVETATIDNIARLANAEGHQGVVASVSPPVYSRFENLVESALKKPNRPVIALLDGVMDPRNLGAIIRSAEAFNLFGVIFPLSRAASYTPVAVKASAGAGEHMRLCRVTNMAETVKALAENGFEVIALEGGAKQPLEISKDTPTALVLGGEGTGVRPLVMKRCQKTVKIPIPGKVGSLNVAQAAAIAFYVATSR</sequence>
<dbReference type="SUPFAM" id="SSF55315">
    <property type="entry name" value="L30e-like"/>
    <property type="match status" value="1"/>
</dbReference>
<dbReference type="AlphaFoldDB" id="A0A3B1BVD1"/>
<dbReference type="GO" id="GO:0003723">
    <property type="term" value="F:RNA binding"/>
    <property type="evidence" value="ECO:0007669"/>
    <property type="project" value="InterPro"/>
</dbReference>
<gene>
    <name evidence="4" type="ORF">MNBD_NITROSPINAE01-1600</name>
</gene>
<dbReference type="SUPFAM" id="SSF75217">
    <property type="entry name" value="alpha/beta knot"/>
    <property type="match status" value="1"/>
</dbReference>
<dbReference type="Gene3D" id="3.30.1330.30">
    <property type="match status" value="1"/>
</dbReference>
<evidence type="ECO:0000256" key="2">
    <source>
        <dbReference type="ARBA" id="ARBA00022679"/>
    </source>
</evidence>
<dbReference type="InterPro" id="IPR001537">
    <property type="entry name" value="SpoU_MeTrfase"/>
</dbReference>
<dbReference type="EMBL" id="UOGC01000093">
    <property type="protein sequence ID" value="VAX19692.1"/>
    <property type="molecule type" value="Genomic_DNA"/>
</dbReference>
<dbReference type="InterPro" id="IPR029028">
    <property type="entry name" value="Alpha/beta_knot_MTases"/>
</dbReference>
<protein>
    <submittedName>
        <fullName evidence="4">23S rRNA (Guanosine(2251)-2'-O)-methyltransferase</fullName>
        <ecNumber evidence="4">2.1.1.185</ecNumber>
    </submittedName>
</protein>
<organism evidence="4">
    <name type="scientific">hydrothermal vent metagenome</name>
    <dbReference type="NCBI Taxonomy" id="652676"/>
    <lineage>
        <taxon>unclassified sequences</taxon>
        <taxon>metagenomes</taxon>
        <taxon>ecological metagenomes</taxon>
    </lineage>
</organism>
<keyword evidence="1 4" id="KW-0489">Methyltransferase</keyword>
<evidence type="ECO:0000313" key="4">
    <source>
        <dbReference type="EMBL" id="VAX19692.1"/>
    </source>
</evidence>
<dbReference type="PANTHER" id="PTHR46429">
    <property type="entry name" value="23S RRNA (GUANOSINE-2'-O-)-METHYLTRANSFERASE RLMB"/>
    <property type="match status" value="1"/>
</dbReference>
<evidence type="ECO:0000259" key="3">
    <source>
        <dbReference type="SMART" id="SM00967"/>
    </source>
</evidence>
<dbReference type="GO" id="GO:0032259">
    <property type="term" value="P:methylation"/>
    <property type="evidence" value="ECO:0007669"/>
    <property type="project" value="UniProtKB-KW"/>
</dbReference>
<dbReference type="InterPro" id="IPR004441">
    <property type="entry name" value="rRNA_MeTrfase_TrmH"/>
</dbReference>
<dbReference type="GO" id="GO:0006396">
    <property type="term" value="P:RNA processing"/>
    <property type="evidence" value="ECO:0007669"/>
    <property type="project" value="InterPro"/>
</dbReference>
<dbReference type="InterPro" id="IPR013123">
    <property type="entry name" value="SpoU_subst-bd"/>
</dbReference>
<dbReference type="GO" id="GO:0008173">
    <property type="term" value="F:RNA methyltransferase activity"/>
    <property type="evidence" value="ECO:0007669"/>
    <property type="project" value="InterPro"/>
</dbReference>
<dbReference type="CDD" id="cd18103">
    <property type="entry name" value="SpoU-like_RlmB"/>
    <property type="match status" value="1"/>
</dbReference>
<evidence type="ECO:0000256" key="1">
    <source>
        <dbReference type="ARBA" id="ARBA00022603"/>
    </source>
</evidence>
<feature type="domain" description="RNA 2-O ribose methyltransferase substrate binding" evidence="3">
    <location>
        <begin position="18"/>
        <end position="94"/>
    </location>
</feature>
<dbReference type="EC" id="2.1.1.185" evidence="4"/>
<dbReference type="GO" id="GO:0005829">
    <property type="term" value="C:cytosol"/>
    <property type="evidence" value="ECO:0007669"/>
    <property type="project" value="TreeGrafter"/>
</dbReference>
<dbReference type="Gene3D" id="3.40.1280.10">
    <property type="match status" value="1"/>
</dbReference>